<evidence type="ECO:0000313" key="1">
    <source>
        <dbReference type="EMBL" id="HGW91336.1"/>
    </source>
</evidence>
<organism evidence="1">
    <name type="scientific">candidate division WOR-3 bacterium</name>
    <dbReference type="NCBI Taxonomy" id="2052148"/>
    <lineage>
        <taxon>Bacteria</taxon>
        <taxon>Bacteria division WOR-3</taxon>
    </lineage>
</organism>
<dbReference type="InterPro" id="IPR017574">
    <property type="entry name" value="CRISPR-assoc_prot_Cas7/Csc2"/>
</dbReference>
<name>A0A7C4U6J9_UNCW3</name>
<accession>A0A7C4U6J9</accession>
<dbReference type="AlphaFoldDB" id="A0A7C4U6J9"/>
<reference evidence="1" key="1">
    <citation type="journal article" date="2020" name="mSystems">
        <title>Genome- and Community-Level Interaction Insights into Carbon Utilization and Element Cycling Functions of Hydrothermarchaeota in Hydrothermal Sediment.</title>
        <authorList>
            <person name="Zhou Z."/>
            <person name="Liu Y."/>
            <person name="Xu W."/>
            <person name="Pan J."/>
            <person name="Luo Z.H."/>
            <person name="Li M."/>
        </authorList>
    </citation>
    <scope>NUCLEOTIDE SEQUENCE [LARGE SCALE GENOMIC DNA]</scope>
    <source>
        <strain evidence="1">SpSt-780</strain>
    </source>
</reference>
<protein>
    <submittedName>
        <fullName evidence="1">Type I-D CRISPR-associated protein Cas7/Csc2</fullName>
    </submittedName>
</protein>
<dbReference type="NCBIfam" id="TIGR03157">
    <property type="entry name" value="cas_Csc2"/>
    <property type="match status" value="1"/>
</dbReference>
<dbReference type="Pfam" id="PF18320">
    <property type="entry name" value="Csc2"/>
    <property type="match status" value="1"/>
</dbReference>
<dbReference type="EMBL" id="DTHG01000028">
    <property type="protein sequence ID" value="HGW91336.1"/>
    <property type="molecule type" value="Genomic_DNA"/>
</dbReference>
<gene>
    <name evidence="1" type="primary">cas7d</name>
    <name evidence="1" type="ORF">ENV67_02190</name>
</gene>
<proteinExistence type="predicted"/>
<comment type="caution">
    <text evidence="1">The sequence shown here is derived from an EMBL/GenBank/DDBJ whole genome shotgun (WGS) entry which is preliminary data.</text>
</comment>
<sequence length="260" mass="29505">MNKINLFNDIQILPRGLYLQIGFVVKTLDPTVIRSNEPEEVLAYSYLSLGNRFIIPWRKFKGKLRRLVMEQQRNFGISPDCSLKDNLCMKCPSCFLFGGTGETSQNKVSYNLLSRILGETLISLQEVKDVFTYTANAVDEKDYTTGQALMTTVAVPPETEFLGIVTIKDPTSEIAAIIVDNLKRVKRIGASNREWGRCETAILGYKLSDREDLSVYELIQKNEIAKVFEKVESLKLPGDIESCFKKIDKQIKQILPKPKK</sequence>